<evidence type="ECO:0000256" key="1">
    <source>
        <dbReference type="SAM" id="MobiDB-lite"/>
    </source>
</evidence>
<dbReference type="OrthoDB" id="7875910at2"/>
<proteinExistence type="predicted"/>
<dbReference type="RefSeq" id="WP_092419192.1">
    <property type="nucleotide sequence ID" value="NZ_FOZW01000002.1"/>
</dbReference>
<feature type="region of interest" description="Disordered" evidence="1">
    <location>
        <begin position="94"/>
        <end position="113"/>
    </location>
</feature>
<protein>
    <recommendedName>
        <fullName evidence="4">Gene transfer agent family protein</fullName>
    </recommendedName>
</protein>
<dbReference type="Proteomes" id="UP000199392">
    <property type="component" value="Unassembled WGS sequence"/>
</dbReference>
<accession>A0A1I6QJU0</accession>
<organism evidence="2 3">
    <name type="scientific">Alloyangia pacifica</name>
    <dbReference type="NCBI Taxonomy" id="311180"/>
    <lineage>
        <taxon>Bacteria</taxon>
        <taxon>Pseudomonadati</taxon>
        <taxon>Pseudomonadota</taxon>
        <taxon>Alphaproteobacteria</taxon>
        <taxon>Rhodobacterales</taxon>
        <taxon>Roseobacteraceae</taxon>
        <taxon>Alloyangia</taxon>
    </lineage>
</organism>
<dbReference type="EMBL" id="FOZW01000002">
    <property type="protein sequence ID" value="SFS52716.1"/>
    <property type="molecule type" value="Genomic_DNA"/>
</dbReference>
<evidence type="ECO:0000313" key="2">
    <source>
        <dbReference type="EMBL" id="SFS52716.1"/>
    </source>
</evidence>
<sequence>MISGVTKQIGGTSETFRMTTRAMMEIEDALGAGIVDAMKGLKAGFRVGTVVRLLSACADNGSGRDLAWAQWAIDEIGLAAAGELMGEVAEAAFPEASSKGRQAKNAKGADRVK</sequence>
<reference evidence="3" key="1">
    <citation type="submission" date="2016-10" db="EMBL/GenBank/DDBJ databases">
        <authorList>
            <person name="Varghese N."/>
            <person name="Submissions S."/>
        </authorList>
    </citation>
    <scope>NUCLEOTIDE SEQUENCE [LARGE SCALE GENOMIC DNA]</scope>
    <source>
        <strain evidence="3">DSM 26894</strain>
    </source>
</reference>
<dbReference type="STRING" id="311180.SAMN04488050_102121"/>
<name>A0A1I6QJU0_9RHOB</name>
<keyword evidence="3" id="KW-1185">Reference proteome</keyword>
<evidence type="ECO:0000313" key="3">
    <source>
        <dbReference type="Proteomes" id="UP000199392"/>
    </source>
</evidence>
<gene>
    <name evidence="2" type="ORF">SAMN04488050_102121</name>
</gene>
<dbReference type="AlphaFoldDB" id="A0A1I6QJU0"/>
<evidence type="ECO:0008006" key="4">
    <source>
        <dbReference type="Google" id="ProtNLM"/>
    </source>
</evidence>